<name>A0ABR6W6Y0_9BACT</name>
<evidence type="ECO:0000256" key="1">
    <source>
        <dbReference type="ARBA" id="ARBA00022801"/>
    </source>
</evidence>
<evidence type="ECO:0000259" key="3">
    <source>
        <dbReference type="Pfam" id="PF02838"/>
    </source>
</evidence>
<keyword evidence="5" id="KW-1185">Reference proteome</keyword>
<dbReference type="SUPFAM" id="SSF55545">
    <property type="entry name" value="beta-N-acetylhexosaminidase-like domain"/>
    <property type="match status" value="1"/>
</dbReference>
<evidence type="ECO:0000313" key="4">
    <source>
        <dbReference type="EMBL" id="MBC3792242.1"/>
    </source>
</evidence>
<evidence type="ECO:0000313" key="5">
    <source>
        <dbReference type="Proteomes" id="UP000700732"/>
    </source>
</evidence>
<dbReference type="RefSeq" id="WP_394366400.1">
    <property type="nucleotide sequence ID" value="NZ_VFIA01000014.1"/>
</dbReference>
<dbReference type="Pfam" id="PF02838">
    <property type="entry name" value="Glyco_hydro_20b"/>
    <property type="match status" value="1"/>
</dbReference>
<evidence type="ECO:0000256" key="2">
    <source>
        <dbReference type="ARBA" id="ARBA00023295"/>
    </source>
</evidence>
<organism evidence="4 5">
    <name type="scientific">Spirosoma utsteinense</name>
    <dbReference type="NCBI Taxonomy" id="2585773"/>
    <lineage>
        <taxon>Bacteria</taxon>
        <taxon>Pseudomonadati</taxon>
        <taxon>Bacteroidota</taxon>
        <taxon>Cytophagia</taxon>
        <taxon>Cytophagales</taxon>
        <taxon>Cytophagaceae</taxon>
        <taxon>Spirosoma</taxon>
    </lineage>
</organism>
<keyword evidence="2" id="KW-0326">Glycosidase</keyword>
<dbReference type="EMBL" id="VFIA01000014">
    <property type="protein sequence ID" value="MBC3792242.1"/>
    <property type="molecule type" value="Genomic_DNA"/>
</dbReference>
<gene>
    <name evidence="4" type="ORF">FH603_2752</name>
</gene>
<keyword evidence="1" id="KW-0378">Hydrolase</keyword>
<proteinExistence type="predicted"/>
<feature type="domain" description="Beta-hexosaminidase bacterial type N-terminal" evidence="3">
    <location>
        <begin position="47"/>
        <end position="124"/>
    </location>
</feature>
<dbReference type="Proteomes" id="UP000700732">
    <property type="component" value="Unassembled WGS sequence"/>
</dbReference>
<reference evidence="4 5" key="1">
    <citation type="submission" date="2019-06" db="EMBL/GenBank/DDBJ databases">
        <title>Spirosoma utsteinense sp. nov. isolated from Antarctic ice-free soils.</title>
        <authorList>
            <person name="Tahon G."/>
        </authorList>
    </citation>
    <scope>NUCLEOTIDE SEQUENCE [LARGE SCALE GENOMIC DNA]</scope>
    <source>
        <strain evidence="4 5">LMG 31447</strain>
    </source>
</reference>
<sequence>MPSTPKLINRNRSKGKRYKHLILLLLIGVSFSGTAQRVFIQQGDPSRQRAYAAAQLAKALTARGYTLTTDAKQAGYTIQLAPINQQLGAEAYRIERQGNRLTVTGGDPGGLIYGSLSIVEELQNGTPLPKLTARQEKPHLPLRAIKFDLPWDTYRHSAALDLHYETCRDTLYWQAFLDMMVTNRFNALSLWNLHPYTFMIRPTNFPKATPFDDRQLNEWQTLFRTIFRMARDRGIDTYLVPFNIFTSPEFSKAYNVNPALNNLDHHHFIDGDTSAIVRRYTRECVTQVLQEYPDLTGFGLTLGEAMGGMSPRKREDWMKATIIDGMRLAGRKTKLIHRIPFSSTTGSLGITSIDTEKLTRQSIESEGALAFIEGPIWADLKYNWSHAHSTPTLVKVHGGKLFDTYFKPEPTAYKITWTVRNEDFFCLRWGVPDFVRAHIAANNQGYVGGYFLGSETYIPARDYFTKPDGPVSWTYAFERQWLFYKLWGRLLYNPTTPDTVFRAEFVRRYGPSAGPLLEAYALASSTPLRLASAFDFTWDFSLYSEGMMAFDANKNVSYISVNQHITQPTLDPAYVSVSDYVEVTTAGGTFQAGKVTPPILAKMLETDCRKALQLVRPITTSASRSLLYEVADVQVWANLGLHLAEKLKGAVALQTYRHTGRKDQKQAAIQHLKAALRYWDAVVAITRPLYRDMPLVHLTEQKGNTWAENNKLLFHWEKLRPAVAADVELAEKAEPGTGK</sequence>
<dbReference type="InterPro" id="IPR029018">
    <property type="entry name" value="Hex-like_dom2"/>
</dbReference>
<accession>A0ABR6W6Y0</accession>
<dbReference type="Gene3D" id="3.30.379.10">
    <property type="entry name" value="Chitobiase/beta-hexosaminidase domain 2-like"/>
    <property type="match status" value="1"/>
</dbReference>
<comment type="caution">
    <text evidence="4">The sequence shown here is derived from an EMBL/GenBank/DDBJ whole genome shotgun (WGS) entry which is preliminary data.</text>
</comment>
<protein>
    <recommendedName>
        <fullName evidence="3">Beta-hexosaminidase bacterial type N-terminal domain-containing protein</fullName>
    </recommendedName>
</protein>
<dbReference type="InterPro" id="IPR015882">
    <property type="entry name" value="HEX_bac_N"/>
</dbReference>